<gene>
    <name evidence="1" type="ORF">OLEA9_A101905</name>
</gene>
<organism evidence="1 2">
    <name type="scientific">Olea europaea subsp. europaea</name>
    <dbReference type="NCBI Taxonomy" id="158383"/>
    <lineage>
        <taxon>Eukaryota</taxon>
        <taxon>Viridiplantae</taxon>
        <taxon>Streptophyta</taxon>
        <taxon>Embryophyta</taxon>
        <taxon>Tracheophyta</taxon>
        <taxon>Spermatophyta</taxon>
        <taxon>Magnoliopsida</taxon>
        <taxon>eudicotyledons</taxon>
        <taxon>Gunneridae</taxon>
        <taxon>Pentapetalae</taxon>
        <taxon>asterids</taxon>
        <taxon>lamiids</taxon>
        <taxon>Lamiales</taxon>
        <taxon>Oleaceae</taxon>
        <taxon>Oleeae</taxon>
        <taxon>Olea</taxon>
    </lineage>
</organism>
<evidence type="ECO:0000313" key="1">
    <source>
        <dbReference type="EMBL" id="CAA3017515.1"/>
    </source>
</evidence>
<comment type="caution">
    <text evidence="1">The sequence shown here is derived from an EMBL/GenBank/DDBJ whole genome shotgun (WGS) entry which is preliminary data.</text>
</comment>
<dbReference type="Proteomes" id="UP000594638">
    <property type="component" value="Unassembled WGS sequence"/>
</dbReference>
<dbReference type="PANTHER" id="PTHR33257:SF58">
    <property type="entry name" value="REJ DOMAIN-CONTAINING PROTEIN"/>
    <property type="match status" value="1"/>
</dbReference>
<keyword evidence="2" id="KW-1185">Reference proteome</keyword>
<dbReference type="OrthoDB" id="691043at2759"/>
<proteinExistence type="predicted"/>
<reference evidence="1 2" key="1">
    <citation type="submission" date="2019-12" db="EMBL/GenBank/DDBJ databases">
        <authorList>
            <person name="Alioto T."/>
            <person name="Alioto T."/>
            <person name="Gomez Garrido J."/>
        </authorList>
    </citation>
    <scope>NUCLEOTIDE SEQUENCE [LARGE SCALE GENOMIC DNA]</scope>
</reference>
<name>A0A8S0UIP9_OLEEU</name>
<sequence length="186" mass="21162">MPNLISKSQDSGQKSFEIKNDNKFFSRLLAKESTKTNPSFRVYYGDVSVAVPFMWETRPGTPKHHTIFYDDATSVIPPLSPPPSYYSTNRNKPLKTSSRSRILHTLLRRIDLKKINQFKMSSSSSSSSSSSVLPLLSWSTSLPPSRFHGEGRRFSRRGTSLFDDNYKDVCLIMKKAWLSIFRRGSG</sequence>
<evidence type="ECO:0000313" key="2">
    <source>
        <dbReference type="Proteomes" id="UP000594638"/>
    </source>
</evidence>
<dbReference type="PANTHER" id="PTHR33257">
    <property type="entry name" value="OS05G0165500 PROTEIN"/>
    <property type="match status" value="1"/>
</dbReference>
<dbReference type="Gramene" id="OE9A101905T1">
    <property type="protein sequence ID" value="OE9A101905C1"/>
    <property type="gene ID" value="OE9A101905"/>
</dbReference>
<dbReference type="AlphaFoldDB" id="A0A8S0UIP9"/>
<protein>
    <submittedName>
        <fullName evidence="1">Uncharacterized protein</fullName>
    </submittedName>
</protein>
<dbReference type="EMBL" id="CACTIH010007710">
    <property type="protein sequence ID" value="CAA3017515.1"/>
    <property type="molecule type" value="Genomic_DNA"/>
</dbReference>
<accession>A0A8S0UIP9</accession>